<evidence type="ECO:0000256" key="5">
    <source>
        <dbReference type="ARBA" id="ARBA00022737"/>
    </source>
</evidence>
<dbReference type="FunFam" id="2.120.10.30:FF:000241">
    <property type="entry name" value="Low-density lipoprotein receptor-related protein 6"/>
    <property type="match status" value="1"/>
</dbReference>
<sequence length="1282" mass="142249">MRSGKNFFLAFLSSCIVFAYALDDEIVVINSDLGEIQYDQLNPLQFVNNQEKVSVVERDIPSHTAARVRRQVLVVSGGTKVQDLTAKQDCDGILLQWNRLNIPFSPKKPTVNNEFKHFNIYRSQTYFDNVSGMKPHVSGERDTSLQNPGKSSYKDMYPPVNMELYYAVTMVNGEGQERKDVVAIKVAFVGAIQKAATLFKLVPTLLSQLGKVLHHSTAWNPNRDEYLVAFDLDVDKDGIPDQLYALRFDTSGGIVDRRMLNFTANLNKKAGNQGWPTVAYNSKSDEYMIAFQFRSGVRTYFNNKYIIISQRVMSSQTERAAGPSLLVKAHGKAGPTQWVDAMNPIITYNSVTGGYVGAVVIEESRKEVIGLFVDYKGKVVKHDGICSFKGSAYEPNIFFDSKRNEFYFTCTVASEGVAQSDFNLKPGMHMVVLTKRTSAGEHASNTETTDTKNFVGYTNNTFAKTTGYYNKLTDKLILFWEDTDSGKPFIATASVLVTRQRYVRNVKPYSCLATKRVKTPSAVYFPTNGNHFLLWQEQGRGSSAIGGELLQGNLQLTPGREQKNPITLYNSNLRAAFVTWQEAGVLLARHITMATRPLCSPPCTSQQTCAVQDTCASNTGDSCTIKNGGCSHVCTSLGHWKAQCSCPRLMQLTDDGKTCQSIPPCHGATPVKNPNTGNDYFCGRGAPRNVCPVNSYCHISPADAFAKCCPAPLPSYSVLVATTKSIWQLFMDTKQNKASFQKVQIDNAIMLVALDYNPVDKRVYWSDVSSNKSNEWQENIGVVDGLTLDVDDDFLYWTDVTYKTIERANLNGGNRRSILQNLDKPRAIVLYKARRLMYWTDWGATPKIERADLDNGRNRRVIVQGDLKWPNGLVIDEASQRLFWADAGLDKIETSDLSGQGRRVLLSTPHVNHPYSLAILNNRLFWSDWETTGIHSVDKDTGKDVVTVAQGLERPTGFAVFKATPPVDPSVRCPDPRDPINGNRHPSPEDDDYPQGTVIRYTCFPQYDLHGPVTRTCQGDAKWSGKAPECLTPPRFHHTPSNTSVDETDFAMLRCSASSSDTTITWYKDGKAVDLSGRNNIFSSRTGLQFIRVYRAHRGWYSCNATNKAGSKVARAYLKVRIPLDNDCGKPTLGTRGKIVGGSKVEAGSYPWQVSLWNTRTNKHFCGGSLVSKRWVVTAAHCVASGISIANIEVRLGKLYTNRVEKSREQIISTDSGTLGDACQGDSGGPLAIDNGDDDDHRWVLAGVISWGDGCGEIGKYGVYTRVSVFARWINGQITGDD</sequence>
<evidence type="ECO:0000256" key="10">
    <source>
        <dbReference type="RuleBase" id="RU363034"/>
    </source>
</evidence>
<dbReference type="InterPro" id="IPR003598">
    <property type="entry name" value="Ig_sub2"/>
</dbReference>
<dbReference type="SUPFAM" id="SSF50494">
    <property type="entry name" value="Trypsin-like serine proteases"/>
    <property type="match status" value="1"/>
</dbReference>
<dbReference type="Gene3D" id="2.120.10.30">
    <property type="entry name" value="TolB, C-terminal domain"/>
    <property type="match status" value="1"/>
</dbReference>
<dbReference type="Pfam" id="PF00089">
    <property type="entry name" value="Trypsin"/>
    <property type="match status" value="1"/>
</dbReference>
<keyword evidence="3" id="KW-0245">EGF-like domain</keyword>
<dbReference type="InterPro" id="IPR007110">
    <property type="entry name" value="Ig-like_dom"/>
</dbReference>
<protein>
    <submittedName>
        <fullName evidence="16">Uncharacterized protein</fullName>
    </submittedName>
</protein>
<dbReference type="PROSITE" id="PS50923">
    <property type="entry name" value="SUSHI"/>
    <property type="match status" value="1"/>
</dbReference>
<keyword evidence="10" id="KW-0378">Hydrolase</keyword>
<keyword evidence="7" id="KW-0325">Glycoprotein</keyword>
<evidence type="ECO:0000256" key="3">
    <source>
        <dbReference type="ARBA" id="ARBA00022536"/>
    </source>
</evidence>
<feature type="repeat" description="LDL-receptor class B" evidence="9">
    <location>
        <begin position="793"/>
        <end position="834"/>
    </location>
</feature>
<keyword evidence="2" id="KW-0964">Secreted</keyword>
<evidence type="ECO:0000256" key="12">
    <source>
        <dbReference type="SAM" id="SignalP"/>
    </source>
</evidence>
<dbReference type="PROSITE" id="PS00134">
    <property type="entry name" value="TRYPSIN_HIS"/>
    <property type="match status" value="1"/>
</dbReference>
<keyword evidence="10" id="KW-0645">Protease</keyword>
<dbReference type="PROSITE" id="PS00135">
    <property type="entry name" value="TRYPSIN_SER"/>
    <property type="match status" value="1"/>
</dbReference>
<evidence type="ECO:0000256" key="1">
    <source>
        <dbReference type="ARBA" id="ARBA00004613"/>
    </source>
</evidence>
<gene>
    <name evidence="16" type="ORF">OS493_008847</name>
</gene>
<evidence type="ECO:0000256" key="2">
    <source>
        <dbReference type="ARBA" id="ARBA00022525"/>
    </source>
</evidence>
<dbReference type="InterPro" id="IPR003599">
    <property type="entry name" value="Ig_sub"/>
</dbReference>
<dbReference type="SUPFAM" id="SSF57535">
    <property type="entry name" value="Complement control module/SCR domain"/>
    <property type="match status" value="1"/>
</dbReference>
<reference evidence="16" key="1">
    <citation type="submission" date="2023-01" db="EMBL/GenBank/DDBJ databases">
        <title>Genome assembly of the deep-sea coral Lophelia pertusa.</title>
        <authorList>
            <person name="Herrera S."/>
            <person name="Cordes E."/>
        </authorList>
    </citation>
    <scope>NUCLEOTIDE SEQUENCE</scope>
    <source>
        <strain evidence="16">USNM1676648</strain>
        <tissue evidence="16">Polyp</tissue>
    </source>
</reference>
<comment type="caution">
    <text evidence="16">The sequence shown here is derived from an EMBL/GenBank/DDBJ whole genome shotgun (WGS) entry which is preliminary data.</text>
</comment>
<dbReference type="CDD" id="cd00033">
    <property type="entry name" value="CCP"/>
    <property type="match status" value="1"/>
</dbReference>
<evidence type="ECO:0000313" key="17">
    <source>
        <dbReference type="Proteomes" id="UP001163046"/>
    </source>
</evidence>
<dbReference type="InterPro" id="IPR018114">
    <property type="entry name" value="TRYPSIN_HIS"/>
</dbReference>
<dbReference type="Pfam" id="PF13927">
    <property type="entry name" value="Ig_3"/>
    <property type="match status" value="1"/>
</dbReference>
<dbReference type="InterPro" id="IPR009003">
    <property type="entry name" value="Peptidase_S1_PA"/>
</dbReference>
<evidence type="ECO:0000313" key="16">
    <source>
        <dbReference type="EMBL" id="KAJ7380391.1"/>
    </source>
</evidence>
<dbReference type="InterPro" id="IPR000033">
    <property type="entry name" value="LDLR_classB_rpt"/>
</dbReference>
<dbReference type="CDD" id="cd00096">
    <property type="entry name" value="Ig"/>
    <property type="match status" value="1"/>
</dbReference>
<dbReference type="CDD" id="cd00190">
    <property type="entry name" value="Tryp_SPc"/>
    <property type="match status" value="1"/>
</dbReference>
<feature type="chain" id="PRO_5040856107" evidence="12">
    <location>
        <begin position="22"/>
        <end position="1282"/>
    </location>
</feature>
<dbReference type="InterPro" id="IPR043504">
    <property type="entry name" value="Peptidase_S1_PA_chymotrypsin"/>
</dbReference>
<keyword evidence="17" id="KW-1185">Reference proteome</keyword>
<dbReference type="InterPro" id="IPR013783">
    <property type="entry name" value="Ig-like_fold"/>
</dbReference>
<keyword evidence="8" id="KW-0768">Sushi</keyword>
<feature type="domain" description="Sushi" evidence="15">
    <location>
        <begin position="971"/>
        <end position="1032"/>
    </location>
</feature>
<dbReference type="InterPro" id="IPR000436">
    <property type="entry name" value="Sushi_SCR_CCP_dom"/>
</dbReference>
<dbReference type="SUPFAM" id="SSF48726">
    <property type="entry name" value="Immunoglobulin"/>
    <property type="match status" value="1"/>
</dbReference>
<dbReference type="SMART" id="SM00032">
    <property type="entry name" value="CCP"/>
    <property type="match status" value="1"/>
</dbReference>
<dbReference type="OrthoDB" id="6380398at2759"/>
<dbReference type="InterPro" id="IPR035976">
    <property type="entry name" value="Sushi/SCR/CCP_sf"/>
</dbReference>
<dbReference type="GO" id="GO:0006508">
    <property type="term" value="P:proteolysis"/>
    <property type="evidence" value="ECO:0007669"/>
    <property type="project" value="UniProtKB-KW"/>
</dbReference>
<dbReference type="EMBL" id="MU826353">
    <property type="protein sequence ID" value="KAJ7380391.1"/>
    <property type="molecule type" value="Genomic_DNA"/>
</dbReference>
<evidence type="ECO:0000259" key="13">
    <source>
        <dbReference type="PROSITE" id="PS50240"/>
    </source>
</evidence>
<evidence type="ECO:0000259" key="15">
    <source>
        <dbReference type="PROSITE" id="PS50923"/>
    </source>
</evidence>
<dbReference type="PROSITE" id="PS50240">
    <property type="entry name" value="TRYPSIN_DOM"/>
    <property type="match status" value="1"/>
</dbReference>
<comment type="caution">
    <text evidence="8">Lacks conserved residue(s) required for the propagation of feature annotation.</text>
</comment>
<dbReference type="SMART" id="SM00409">
    <property type="entry name" value="IG"/>
    <property type="match status" value="1"/>
</dbReference>
<dbReference type="InterPro" id="IPR033116">
    <property type="entry name" value="TRYPSIN_SER"/>
</dbReference>
<feature type="region of interest" description="Disordered" evidence="11">
    <location>
        <begin position="961"/>
        <end position="992"/>
    </location>
</feature>
<dbReference type="SMART" id="SM00135">
    <property type="entry name" value="LY"/>
    <property type="match status" value="4"/>
</dbReference>
<evidence type="ECO:0000256" key="4">
    <source>
        <dbReference type="ARBA" id="ARBA00022729"/>
    </source>
</evidence>
<feature type="repeat" description="LDL-receptor class B" evidence="9">
    <location>
        <begin position="880"/>
        <end position="923"/>
    </location>
</feature>
<feature type="domain" description="Peptidase S1" evidence="13">
    <location>
        <begin position="1139"/>
        <end position="1279"/>
    </location>
</feature>
<feature type="repeat" description="LDL-receptor class B" evidence="9">
    <location>
        <begin position="835"/>
        <end position="879"/>
    </location>
</feature>
<comment type="subcellular location">
    <subcellularLocation>
        <location evidence="1">Secreted</location>
    </subcellularLocation>
</comment>
<dbReference type="GO" id="GO:0005576">
    <property type="term" value="C:extracellular region"/>
    <property type="evidence" value="ECO:0007669"/>
    <property type="project" value="UniProtKB-SubCell"/>
</dbReference>
<dbReference type="SUPFAM" id="SSF63825">
    <property type="entry name" value="YWTD domain"/>
    <property type="match status" value="1"/>
</dbReference>
<accession>A0A9W9ZF61</accession>
<dbReference type="InterPro" id="IPR036179">
    <property type="entry name" value="Ig-like_dom_sf"/>
</dbReference>
<dbReference type="SMART" id="SM00020">
    <property type="entry name" value="Tryp_SPc"/>
    <property type="match status" value="1"/>
</dbReference>
<dbReference type="SMART" id="SM00408">
    <property type="entry name" value="IGc2"/>
    <property type="match status" value="1"/>
</dbReference>
<keyword evidence="5" id="KW-0677">Repeat</keyword>
<dbReference type="GO" id="GO:0004252">
    <property type="term" value="F:serine-type endopeptidase activity"/>
    <property type="evidence" value="ECO:0007669"/>
    <property type="project" value="InterPro"/>
</dbReference>
<dbReference type="Gene3D" id="2.10.25.10">
    <property type="entry name" value="Laminin"/>
    <property type="match status" value="1"/>
</dbReference>
<evidence type="ECO:0000256" key="9">
    <source>
        <dbReference type="PROSITE-ProRule" id="PRU00461"/>
    </source>
</evidence>
<evidence type="ECO:0000256" key="7">
    <source>
        <dbReference type="ARBA" id="ARBA00023180"/>
    </source>
</evidence>
<dbReference type="Proteomes" id="UP001163046">
    <property type="component" value="Unassembled WGS sequence"/>
</dbReference>
<keyword evidence="6 8" id="KW-1015">Disulfide bond</keyword>
<dbReference type="InterPro" id="IPR011042">
    <property type="entry name" value="6-blade_b-propeller_TolB-like"/>
</dbReference>
<dbReference type="Gene3D" id="2.60.40.10">
    <property type="entry name" value="Immunoglobulins"/>
    <property type="match status" value="1"/>
</dbReference>
<dbReference type="InterPro" id="IPR001254">
    <property type="entry name" value="Trypsin_dom"/>
</dbReference>
<name>A0A9W9ZF61_9CNID</name>
<dbReference type="PANTHER" id="PTHR46513">
    <property type="entry name" value="VITELLOGENIN RECEPTOR-LIKE PROTEIN-RELATED-RELATED"/>
    <property type="match status" value="1"/>
</dbReference>
<dbReference type="Gene3D" id="2.10.70.10">
    <property type="entry name" value="Complement Module, domain 1"/>
    <property type="match status" value="1"/>
</dbReference>
<proteinExistence type="predicted"/>
<dbReference type="PANTHER" id="PTHR46513:SF13">
    <property type="entry name" value="EGF-LIKE DOMAIN-CONTAINING PROTEIN"/>
    <property type="match status" value="1"/>
</dbReference>
<evidence type="ECO:0000256" key="8">
    <source>
        <dbReference type="PROSITE-ProRule" id="PRU00302"/>
    </source>
</evidence>
<dbReference type="PROSITE" id="PS51120">
    <property type="entry name" value="LDLRB"/>
    <property type="match status" value="3"/>
</dbReference>
<keyword evidence="10" id="KW-0720">Serine protease</keyword>
<dbReference type="PROSITE" id="PS50835">
    <property type="entry name" value="IG_LIKE"/>
    <property type="match status" value="1"/>
</dbReference>
<dbReference type="SUPFAM" id="SSF57196">
    <property type="entry name" value="EGF/Laminin"/>
    <property type="match status" value="1"/>
</dbReference>
<organism evidence="16 17">
    <name type="scientific">Desmophyllum pertusum</name>
    <dbReference type="NCBI Taxonomy" id="174260"/>
    <lineage>
        <taxon>Eukaryota</taxon>
        <taxon>Metazoa</taxon>
        <taxon>Cnidaria</taxon>
        <taxon>Anthozoa</taxon>
        <taxon>Hexacorallia</taxon>
        <taxon>Scleractinia</taxon>
        <taxon>Caryophylliina</taxon>
        <taxon>Caryophylliidae</taxon>
        <taxon>Desmophyllum</taxon>
    </lineage>
</organism>
<dbReference type="FunFam" id="2.40.10.10:FF:000054">
    <property type="entry name" value="Complement C1r subcomponent"/>
    <property type="match status" value="1"/>
</dbReference>
<dbReference type="InterPro" id="IPR050778">
    <property type="entry name" value="Cueball_EGF_LRP_Nidogen"/>
</dbReference>
<dbReference type="Gene3D" id="2.40.10.10">
    <property type="entry name" value="Trypsin-like serine proteases"/>
    <property type="match status" value="2"/>
</dbReference>
<evidence type="ECO:0000256" key="11">
    <source>
        <dbReference type="SAM" id="MobiDB-lite"/>
    </source>
</evidence>
<dbReference type="Pfam" id="PF00058">
    <property type="entry name" value="Ldl_recept_b"/>
    <property type="match status" value="2"/>
</dbReference>
<evidence type="ECO:0000256" key="6">
    <source>
        <dbReference type="ARBA" id="ARBA00023157"/>
    </source>
</evidence>
<feature type="signal peptide" evidence="12">
    <location>
        <begin position="1"/>
        <end position="21"/>
    </location>
</feature>
<dbReference type="Pfam" id="PF00084">
    <property type="entry name" value="Sushi"/>
    <property type="match status" value="1"/>
</dbReference>
<evidence type="ECO:0000259" key="14">
    <source>
        <dbReference type="PROSITE" id="PS50835"/>
    </source>
</evidence>
<keyword evidence="4 12" id="KW-0732">Signal</keyword>
<feature type="disulfide bond" evidence="8">
    <location>
        <begin position="1003"/>
        <end position="1030"/>
    </location>
</feature>
<feature type="domain" description="Ig-like" evidence="14">
    <location>
        <begin position="1034"/>
        <end position="1119"/>
    </location>
</feature>